<feature type="domain" description="C2H2-type" evidence="7">
    <location>
        <begin position="937"/>
        <end position="965"/>
    </location>
</feature>
<feature type="compositionally biased region" description="Low complexity" evidence="6">
    <location>
        <begin position="1447"/>
        <end position="1476"/>
    </location>
</feature>
<evidence type="ECO:0000256" key="5">
    <source>
        <dbReference type="PROSITE-ProRule" id="PRU00042"/>
    </source>
</evidence>
<feature type="region of interest" description="Disordered" evidence="6">
    <location>
        <begin position="1769"/>
        <end position="1878"/>
    </location>
</feature>
<accession>W5JK03</accession>
<sequence>MIIVMIGTSDVLWQPVVPDLVSRRDEPESIEGMCVVIGARSHSTTRPCPSCPCAIHNRMLMSHDEGERRTKFPDPGALPRSKVRDKNDRDRTKRTRSPLVPGNQWGQVWICVPHPKGDEDHKDDDHHRQQQKRQKSHTEHMPFKCDYCARLFKHKRSRDRHTKLHTGDRRYRCLHCEAAFSRSDHLKIHMKTHDNQKPFQCTICNRGYNTAAALTSHMQNHKKQLALTGSPNLTYSPRSTTSSLSSGGGGGGGGKRGSKFSPYAPSNSNSDPLLLMAGGAGGGRSSAKHSAAKGSSANVNSINRTPTPAAGAEGDRGGNGGRGSIPAGGNPSEHLSCLYCTRTDFGSLEQLGMHVQTMHGGPLGLLGTGDPFFGVSSHLPRSSSGGRRALTPDGSPAALTSSYPPIVCEFCTMKFPTVPLMFAHLKATHLDRLTTTAAASSVGCHRLSPNGGRGSPMGRLSSGYQQTLEQLHFNKSLLSSTFSSLYGANLGGSTPRTPSSDSAVKEERRSTGARDRNDEREQDADEDEDDEEEEEDDDGDAEPDTKRRRQDEIPAHRSPITGEHDDANHAETDREEDQQEKPDEEGQDRPANDPAIGRIKRERKDTDRTTPSISHSSSARSSPCESHRSGPGSPPRAPTADSLRGNAAAEQLTPTDLSQPKMKRLKLEAETEEPEAANCTRKHDRPPSNHQEHRRPRGGGNSKRDGETRPEQSGSLLAAHYQHQQQQQQQQQQQHHIGSGSGGGTCSEQRPHHLPPPAPSQSLPPPGAYLCNQCNAALPDFESFRTHLKAHLEQSASVAAMSSGLSSGSGAGTTLLGGTAAAGTAAVLSTFLCQQCGATMGSQAEYEQHTIGHYLVTAVEYRCPSVVGGGMGTGGSGGGGASCKTGSFAKADELHKHLYESHLQLLYKCTVCGETFESKVQVQVHFAVSHSVEMKLFRCSACNETFRTERDFRQHIRNRHLAAGAVQCMFCRVVCSSELEMHFHLASHARKYKCPACPESFHVEFLLDRHLQTHHSQKELASPNRRGGDGGTSSNGPSSIVLSGTNGIPPVSSCSTATSAASSVSATTTTAAGLEYLQLHGQMAAMAAAAAAAAATGSWPSLYQTANKFYGNPGLQVDTLGQIKHPQHGLLHGFYDSMLVKVPQQQQQHRGGFLSDASSAPGSTSTSGANKKNPFLALSPSAGACKPSGNPLLGLGFGSTNPSQRAPGGSVLNGLYSPESIANNAPVSASNPVTTAGSTKLYSPITMINQRPYGDNGVVSGTTTAPGSSRVDSESPVAGSQMVSFPILSDHQESSGALKLSTSSGSAGKGLSSTSITTGNSSTTGANSCYSCGICERTDFSTESEVQTHRKIVHNLKTGVSLRCAYCNGDFRSRNELENHMKIAHNTGGGKHKCLICDEIFPSPAVLAEHKLAHCKVGASGRCSHCSLPLPDVHTFKQHLPVHQTPANSATSTAGGQGTGTSNSSTTGSAGAANGSTASANTSSAASCSTGTTSGTNGSVASVEQDRFPQQCICCRQTLNSEFEISLHAKFHTKSADTNERTCALCLEPLPSQPDASTKICDACLKRHNFPTKLLSMNFLKPTGQSPGVSAAGPTSTSSGTAEPRPYNSSSSSHAGNHPSGELLLMQPGTVMNRLVGDVSCSTNTEQPMAAGAVGTTTTTTSPAPPLQCNLCKKVLSSALKLQEHLIDHTFAGCEERGYVCYLCSAVFTSSAGLQAHLPVAHSNATAKPYDCERCGVAYFFRAELEHHLIEHEDRERTGLLYRGEWPEQRHGEELGHHSTIKQEQDGDRDEEEDHHQQQQQQQLKQNSPEVGVRLCQEQRELEDEEQQQVEGNEMPGREANDRDDKRVEEPVDPEESEPDDEEIDDDDDDEEIQKEEEEEYIEVEHTVLEDGHHGKECSGIGSRRSPIVTSVAVTAAE</sequence>
<feature type="domain" description="C2H2-type" evidence="7">
    <location>
        <begin position="1730"/>
        <end position="1757"/>
    </location>
</feature>
<evidence type="ECO:0000256" key="2">
    <source>
        <dbReference type="ARBA" id="ARBA00022737"/>
    </source>
</evidence>
<keyword evidence="4" id="KW-0862">Zinc</keyword>
<dbReference type="PANTHER" id="PTHR24379:SF121">
    <property type="entry name" value="C2H2-TYPE DOMAIN-CONTAINING PROTEIN"/>
    <property type="match status" value="1"/>
</dbReference>
<feature type="region of interest" description="Disordered" evidence="6">
    <location>
        <begin position="489"/>
        <end position="766"/>
    </location>
</feature>
<dbReference type="Gene3D" id="3.30.160.60">
    <property type="entry name" value="Classic Zinc Finger"/>
    <property type="match status" value="7"/>
</dbReference>
<reference evidence="8" key="2">
    <citation type="submission" date="2010-05" db="EMBL/GenBank/DDBJ databases">
        <authorList>
            <person name="Almeida L.G."/>
            <person name="Nicolas M.F."/>
            <person name="Souza R.C."/>
            <person name="Vasconcelos A.T.R."/>
        </authorList>
    </citation>
    <scope>NUCLEOTIDE SEQUENCE</scope>
</reference>
<feature type="compositionally biased region" description="Basic and acidic residues" evidence="6">
    <location>
        <begin position="116"/>
        <end position="128"/>
    </location>
</feature>
<reference evidence="8 10" key="1">
    <citation type="journal article" date="2010" name="BMC Genomics">
        <title>Combination of measures distinguishes pre-miRNAs from other stem-loops in the genome of the newly sequenced Anopheles darlingi.</title>
        <authorList>
            <person name="Mendes N.D."/>
            <person name="Freitas A.T."/>
            <person name="Vasconcelos A.T."/>
            <person name="Sagot M.F."/>
        </authorList>
    </citation>
    <scope>NUCLEOTIDE SEQUENCE</scope>
</reference>
<feature type="compositionally biased region" description="Basic and acidic residues" evidence="6">
    <location>
        <begin position="1836"/>
        <end position="1850"/>
    </location>
</feature>
<feature type="compositionally biased region" description="Acidic residues" evidence="6">
    <location>
        <begin position="520"/>
        <end position="542"/>
    </location>
</feature>
<feature type="domain" description="C2H2-type" evidence="7">
    <location>
        <begin position="199"/>
        <end position="226"/>
    </location>
</feature>
<feature type="compositionally biased region" description="Low complexity" evidence="6">
    <location>
        <begin position="611"/>
        <end position="624"/>
    </location>
</feature>
<dbReference type="GO" id="GO:0005634">
    <property type="term" value="C:nucleus"/>
    <property type="evidence" value="ECO:0007669"/>
    <property type="project" value="UniProtKB-ARBA"/>
</dbReference>
<dbReference type="InterPro" id="IPR013087">
    <property type="entry name" value="Znf_C2H2_type"/>
</dbReference>
<feature type="domain" description="C2H2-type" evidence="7">
    <location>
        <begin position="1362"/>
        <end position="1385"/>
    </location>
</feature>
<dbReference type="VEuPathDB" id="VectorBase:ADAC005177"/>
<feature type="region of interest" description="Disordered" evidence="6">
    <location>
        <begin position="116"/>
        <end position="139"/>
    </location>
</feature>
<feature type="compositionally biased region" description="Acidic residues" evidence="6">
    <location>
        <begin position="573"/>
        <end position="586"/>
    </location>
</feature>
<keyword evidence="3 5" id="KW-0863">Zinc-finger</keyword>
<feature type="compositionally biased region" description="Gly residues" evidence="6">
    <location>
        <begin position="246"/>
        <end position="255"/>
    </location>
</feature>
<dbReference type="STRING" id="43151.W5JK03"/>
<feature type="compositionally biased region" description="Low complexity" evidence="6">
    <location>
        <begin position="236"/>
        <end position="245"/>
    </location>
</feature>
<evidence type="ECO:0000313" key="10">
    <source>
        <dbReference type="Proteomes" id="UP000000673"/>
    </source>
</evidence>
<feature type="region of interest" description="Disordered" evidence="6">
    <location>
        <begin position="228"/>
        <end position="328"/>
    </location>
</feature>
<dbReference type="OMA" id="CDRTFPR"/>
<protein>
    <recommendedName>
        <fullName evidence="7">C2H2-type domain-containing protein</fullName>
    </recommendedName>
</protein>
<keyword evidence="2" id="KW-0677">Repeat</keyword>
<dbReference type="FunFam" id="3.30.160.60:FF:000446">
    <property type="entry name" value="Zinc finger protein"/>
    <property type="match status" value="1"/>
</dbReference>
<feature type="compositionally biased region" description="Acidic residues" evidence="6">
    <location>
        <begin position="1851"/>
        <end position="1878"/>
    </location>
</feature>
<feature type="compositionally biased region" description="Basic and acidic residues" evidence="6">
    <location>
        <begin position="543"/>
        <end position="555"/>
    </location>
</feature>
<feature type="region of interest" description="Disordered" evidence="6">
    <location>
        <begin position="1146"/>
        <end position="1173"/>
    </location>
</feature>
<feature type="compositionally biased region" description="Basic and acidic residues" evidence="6">
    <location>
        <begin position="562"/>
        <end position="572"/>
    </location>
</feature>
<dbReference type="eggNOG" id="KOG1721">
    <property type="taxonomic scope" value="Eukaryota"/>
</dbReference>
<feature type="compositionally biased region" description="Low complexity" evidence="6">
    <location>
        <begin position="1312"/>
        <end position="1325"/>
    </location>
</feature>
<feature type="compositionally biased region" description="Basic and acidic residues" evidence="6">
    <location>
        <begin position="82"/>
        <end position="91"/>
    </location>
</feature>
<feature type="region of interest" description="Disordered" evidence="6">
    <location>
        <begin position="65"/>
        <end position="102"/>
    </location>
</feature>
<keyword evidence="1" id="KW-0479">Metal-binding</keyword>
<feature type="region of interest" description="Disordered" evidence="6">
    <location>
        <begin position="1585"/>
        <end position="1624"/>
    </location>
</feature>
<reference evidence="8" key="3">
    <citation type="journal article" date="2013" name="Nucleic Acids Res.">
        <title>The genome of Anopheles darlingi, the main neotropical malaria vector.</title>
        <authorList>
            <person name="Marinotti O."/>
            <person name="Cerqueira G.C."/>
            <person name="de Almeida L.G."/>
            <person name="Ferro M.I."/>
            <person name="Loreto E.L."/>
            <person name="Zaha A."/>
            <person name="Teixeira S.M."/>
            <person name="Wespiser A.R."/>
            <person name="Almeida E Silva A."/>
            <person name="Schlindwein A.D."/>
            <person name="Pacheco A.C."/>
            <person name="Silva A.L."/>
            <person name="Graveley B.R."/>
            <person name="Walenz B.P."/>
            <person name="Lima Bde A."/>
            <person name="Ribeiro C.A."/>
            <person name="Nunes-Silva C.G."/>
            <person name="de Carvalho C.R."/>
            <person name="Soares C.M."/>
            <person name="de Menezes C.B."/>
            <person name="Matiolli C."/>
            <person name="Caffrey D."/>
            <person name="Araujo D.A."/>
            <person name="de Oliveira D.M."/>
            <person name="Golenbock D."/>
            <person name="Grisard E.C."/>
            <person name="Fantinatti-Garboggini F."/>
            <person name="de Carvalho F.M."/>
            <person name="Barcellos F.G."/>
            <person name="Prosdocimi F."/>
            <person name="May G."/>
            <person name="Azevedo Junior G.M."/>
            <person name="Guimaraes G.M."/>
            <person name="Goldman G.H."/>
            <person name="Padilha I.Q."/>
            <person name="Batista Jda S."/>
            <person name="Ferro J.A."/>
            <person name="Ribeiro J.M."/>
            <person name="Fietto J.L."/>
            <person name="Dabbas K.M."/>
            <person name="Cerdeira L."/>
            <person name="Agnez-Lima L.F."/>
            <person name="Brocchi M."/>
            <person name="de Carvalho M.O."/>
            <person name="Teixeira Mde M."/>
            <person name="Diniz Maia Mde M."/>
            <person name="Goldman M.H."/>
            <person name="Cruz Schneider M.P."/>
            <person name="Felipe M.S."/>
            <person name="Hungria M."/>
            <person name="Nicolas M.F."/>
            <person name="Pereira M."/>
            <person name="Montes M.A."/>
            <person name="Cantao M.E."/>
            <person name="Vincentz M."/>
            <person name="Rafael M.S."/>
            <person name="Silverman N."/>
            <person name="Stoco P.H."/>
            <person name="Souza R.C."/>
            <person name="Vicentini R."/>
            <person name="Gazzinelli R.T."/>
            <person name="Neves Rde O."/>
            <person name="Silva R."/>
            <person name="Astolfi-Filho S."/>
            <person name="Maciel T.E."/>
            <person name="Urmenyi T.P."/>
            <person name="Tadei W.P."/>
            <person name="Camargo E.P."/>
            <person name="de Vasconcelos A.T."/>
        </authorList>
    </citation>
    <scope>NUCLEOTIDE SEQUENCE</scope>
</reference>
<evidence type="ECO:0000256" key="4">
    <source>
        <dbReference type="ARBA" id="ARBA00022833"/>
    </source>
</evidence>
<feature type="region of interest" description="Disordered" evidence="6">
    <location>
        <begin position="1444"/>
        <end position="1476"/>
    </location>
</feature>
<dbReference type="SMART" id="SM00355">
    <property type="entry name" value="ZnF_C2H2"/>
    <property type="match status" value="19"/>
</dbReference>
<feature type="domain" description="C2H2-type" evidence="7">
    <location>
        <begin position="1699"/>
        <end position="1727"/>
    </location>
</feature>
<name>W5JK03_ANODA</name>
<evidence type="ECO:0000256" key="1">
    <source>
        <dbReference type="ARBA" id="ARBA00022723"/>
    </source>
</evidence>
<feature type="compositionally biased region" description="Low complexity" evidence="6">
    <location>
        <begin position="1588"/>
        <end position="1602"/>
    </location>
</feature>
<dbReference type="PROSITE" id="PS00028">
    <property type="entry name" value="ZINC_FINGER_C2H2_1"/>
    <property type="match status" value="15"/>
</dbReference>
<dbReference type="HOGENOM" id="CLU_002029_0_0_1"/>
<feature type="domain" description="C2H2-type" evidence="7">
    <location>
        <begin position="171"/>
        <end position="198"/>
    </location>
</feature>
<dbReference type="EMBL" id="ADMH02001295">
    <property type="protein sequence ID" value="ETN63109.1"/>
    <property type="molecule type" value="Genomic_DNA"/>
</dbReference>
<dbReference type="VEuPathDB" id="VectorBase:ADAR2_002207"/>
<dbReference type="FunCoup" id="W5JK03">
    <property type="interactions" value="350"/>
</dbReference>
<evidence type="ECO:0000256" key="6">
    <source>
        <dbReference type="SAM" id="MobiDB-lite"/>
    </source>
</evidence>
<dbReference type="GO" id="GO:0008270">
    <property type="term" value="F:zinc ion binding"/>
    <property type="evidence" value="ECO:0007669"/>
    <property type="project" value="UniProtKB-KW"/>
</dbReference>
<feature type="region of interest" description="Disordered" evidence="6">
    <location>
        <begin position="1252"/>
        <end position="1277"/>
    </location>
</feature>
<dbReference type="InterPro" id="IPR036236">
    <property type="entry name" value="Znf_C2H2_sf"/>
</dbReference>
<feature type="compositionally biased region" description="Low complexity" evidence="6">
    <location>
        <begin position="1155"/>
        <end position="1169"/>
    </location>
</feature>
<feature type="compositionally biased region" description="Basic and acidic residues" evidence="6">
    <location>
        <begin position="1769"/>
        <end position="1786"/>
    </location>
</feature>
<dbReference type="EnsemblMetazoa" id="ADAC005177-RA">
    <property type="protein sequence ID" value="ADAC005177-PA"/>
    <property type="gene ID" value="ADAC005177"/>
</dbReference>
<feature type="domain" description="C2H2-type" evidence="7">
    <location>
        <begin position="769"/>
        <end position="796"/>
    </location>
</feature>
<organism evidence="8">
    <name type="scientific">Anopheles darlingi</name>
    <name type="common">Mosquito</name>
    <dbReference type="NCBI Taxonomy" id="43151"/>
    <lineage>
        <taxon>Eukaryota</taxon>
        <taxon>Metazoa</taxon>
        <taxon>Ecdysozoa</taxon>
        <taxon>Arthropoda</taxon>
        <taxon>Hexapoda</taxon>
        <taxon>Insecta</taxon>
        <taxon>Pterygota</taxon>
        <taxon>Neoptera</taxon>
        <taxon>Endopterygota</taxon>
        <taxon>Diptera</taxon>
        <taxon>Nematocera</taxon>
        <taxon>Culicoidea</taxon>
        <taxon>Culicidae</taxon>
        <taxon>Anophelinae</taxon>
        <taxon>Anopheles</taxon>
    </lineage>
</organism>
<feature type="compositionally biased region" description="Low complexity" evidence="6">
    <location>
        <begin position="722"/>
        <end position="736"/>
    </location>
</feature>
<keyword evidence="10" id="KW-1185">Reference proteome</keyword>
<feature type="domain" description="C2H2-type" evidence="7">
    <location>
        <begin position="143"/>
        <end position="170"/>
    </location>
</feature>
<feature type="compositionally biased region" description="Basic and acidic residues" evidence="6">
    <location>
        <begin position="503"/>
        <end position="519"/>
    </location>
</feature>
<feature type="domain" description="C2H2-type" evidence="7">
    <location>
        <begin position="992"/>
        <end position="1019"/>
    </location>
</feature>
<feature type="compositionally biased region" description="Pro residues" evidence="6">
    <location>
        <begin position="754"/>
        <end position="766"/>
    </location>
</feature>
<dbReference type="Pfam" id="PF00096">
    <property type="entry name" value="zf-C2H2"/>
    <property type="match status" value="2"/>
</dbReference>
<evidence type="ECO:0000313" key="8">
    <source>
        <dbReference type="EMBL" id="ETN63109.1"/>
    </source>
</evidence>
<evidence type="ECO:0000313" key="9">
    <source>
        <dbReference type="EnsemblMetazoa" id="ADAC005177-PA"/>
    </source>
</evidence>
<dbReference type="FunFam" id="3.30.160.60:FF:000483">
    <property type="entry name" value="Zinc finger protein 423"/>
    <property type="match status" value="1"/>
</dbReference>
<feature type="compositionally biased region" description="Polar residues" evidence="6">
    <location>
        <begin position="1032"/>
        <end position="1042"/>
    </location>
</feature>
<dbReference type="Proteomes" id="UP000000673">
    <property type="component" value="Unassembled WGS sequence"/>
</dbReference>
<gene>
    <name evidence="8" type="ORF">AND_005177</name>
</gene>
<feature type="domain" description="C2H2-type" evidence="7">
    <location>
        <begin position="907"/>
        <end position="935"/>
    </location>
</feature>
<dbReference type="PANTHER" id="PTHR24379">
    <property type="entry name" value="KRAB AND ZINC FINGER DOMAIN-CONTAINING"/>
    <property type="match status" value="1"/>
</dbReference>
<dbReference type="SUPFAM" id="SSF57667">
    <property type="entry name" value="beta-beta-alpha zinc fingers"/>
    <property type="match status" value="5"/>
</dbReference>
<evidence type="ECO:0000256" key="3">
    <source>
        <dbReference type="ARBA" id="ARBA00022771"/>
    </source>
</evidence>
<dbReference type="PROSITE" id="PS50157">
    <property type="entry name" value="ZINC_FINGER_C2H2_2"/>
    <property type="match status" value="10"/>
</dbReference>
<evidence type="ECO:0000259" key="7">
    <source>
        <dbReference type="PROSITE" id="PS50157"/>
    </source>
</evidence>
<reference evidence="9" key="4">
    <citation type="submission" date="2015-06" db="UniProtKB">
        <authorList>
            <consortium name="EnsemblMetazoa"/>
        </authorList>
    </citation>
    <scope>IDENTIFICATION</scope>
</reference>
<feature type="compositionally biased region" description="Polar residues" evidence="6">
    <location>
        <begin position="489"/>
        <end position="502"/>
    </location>
</feature>
<proteinExistence type="predicted"/>
<feature type="region of interest" description="Disordered" evidence="6">
    <location>
        <begin position="1014"/>
        <end position="1042"/>
    </location>
</feature>
<feature type="region of interest" description="Disordered" evidence="6">
    <location>
        <begin position="1296"/>
        <end position="1325"/>
    </location>
</feature>